<dbReference type="Pfam" id="PF13738">
    <property type="entry name" value="Pyr_redox_3"/>
    <property type="match status" value="1"/>
</dbReference>
<dbReference type="InterPro" id="IPR051209">
    <property type="entry name" value="FAD-bind_Monooxygenase_sf"/>
</dbReference>
<dbReference type="RefSeq" id="WP_114333807.1">
    <property type="nucleotide sequence ID" value="NZ_QMDL01000001.1"/>
</dbReference>
<reference evidence="1 2" key="1">
    <citation type="submission" date="2018-08" db="EMBL/GenBank/DDBJ databases">
        <title>Whole Genome Sequence of the Moderate Halophilic Marine Bacterium Marinobacter litoralis Sw-45.</title>
        <authorList>
            <person name="Musa H."/>
        </authorList>
    </citation>
    <scope>NUCLEOTIDE SEQUENCE [LARGE SCALE GENOMIC DNA]</scope>
    <source>
        <strain evidence="1 2">Sw-45</strain>
    </source>
</reference>
<proteinExistence type="predicted"/>
<sequence length="498" mass="55414">MKRRNQRKLSVIIIGTGFGGIGMAIQLKRAGYTDLTLLEKAPKAGGTWRDNTYPGAACDVQSHLYSYSFEPKHDWTRKFAPQAEIEGYIEHCITKYGLQPYIRFNQAVTGARFDAATNSWAVTTASGDTYTANVLIAATGQLNRPAVPSIAGIERFTGHTFHSATWDHDFDLSGKRVAVIGTGASAIQFVPNIVPAVAKLDLYQRSAAWVVPKSDRPFTPLEHNLFQKMPLWDRAYRALIYVKNESRALAFTRFRKLLDFVARQAVKEAKAKVSDPTKRQHIIPDYQIGCKRILISNDWYPAIDQPHLDLITDGISEVDETGIVTTDGQHRPADAIIFATGFRASEYLSPITITGLDGVLLNDAWANGAKAFKGITVNGFPNLFMLYGPNTNLAHNSILYMLESQFSYVISALNALAKYPNSAIDVREDRQTRYCSVVQERLGGTVWDSGCQSWYLDESGRNTALWPGFTFSYRFATRSIDTADYRFFTPGSGNGLKV</sequence>
<dbReference type="EMBL" id="QMDL01000001">
    <property type="protein sequence ID" value="RMJ06365.1"/>
    <property type="molecule type" value="Genomic_DNA"/>
</dbReference>
<evidence type="ECO:0000313" key="1">
    <source>
        <dbReference type="EMBL" id="RMJ06365.1"/>
    </source>
</evidence>
<keyword evidence="1" id="KW-0503">Monooxygenase</keyword>
<dbReference type="EC" id="1.14.13.84" evidence="1"/>
<name>A0A3M2RND9_9GAMM</name>
<dbReference type="PANTHER" id="PTHR42877">
    <property type="entry name" value="L-ORNITHINE N(5)-MONOOXYGENASE-RELATED"/>
    <property type="match status" value="1"/>
</dbReference>
<dbReference type="Proteomes" id="UP000265903">
    <property type="component" value="Unassembled WGS sequence"/>
</dbReference>
<dbReference type="PANTHER" id="PTHR42877:SF4">
    <property type="entry name" value="FAD_NAD(P)-BINDING DOMAIN-CONTAINING PROTEIN-RELATED"/>
    <property type="match status" value="1"/>
</dbReference>
<gene>
    <name evidence="1" type="primary">hapE</name>
    <name evidence="1" type="ORF">DOQ08_01052</name>
</gene>
<dbReference type="AlphaFoldDB" id="A0A3M2RND9"/>
<dbReference type="GO" id="GO:0033767">
    <property type="term" value="F:4-hydroxyacetophenone monooxygenase activity"/>
    <property type="evidence" value="ECO:0007669"/>
    <property type="project" value="UniProtKB-EC"/>
</dbReference>
<dbReference type="OrthoDB" id="312624at2"/>
<accession>A0A3M2RND9</accession>
<evidence type="ECO:0000313" key="2">
    <source>
        <dbReference type="Proteomes" id="UP000265903"/>
    </source>
</evidence>
<comment type="caution">
    <text evidence="1">The sequence shown here is derived from an EMBL/GenBank/DDBJ whole genome shotgun (WGS) entry which is preliminary data.</text>
</comment>
<protein>
    <submittedName>
        <fullName evidence="1">4-hydroxyacetophenone monooxygenase</fullName>
        <ecNumber evidence="1">1.14.13.84</ecNumber>
    </submittedName>
</protein>
<organism evidence="1 2">
    <name type="scientific">Marinobacter litoralis</name>
    <dbReference type="NCBI Taxonomy" id="187981"/>
    <lineage>
        <taxon>Bacteria</taxon>
        <taxon>Pseudomonadati</taxon>
        <taxon>Pseudomonadota</taxon>
        <taxon>Gammaproteobacteria</taxon>
        <taxon>Pseudomonadales</taxon>
        <taxon>Marinobacteraceae</taxon>
        <taxon>Marinobacter</taxon>
    </lineage>
</organism>
<keyword evidence="1" id="KW-0560">Oxidoreductase</keyword>
<dbReference type="PRINTS" id="PR00368">
    <property type="entry name" value="FADPNR"/>
</dbReference>
<dbReference type="SUPFAM" id="SSF51905">
    <property type="entry name" value="FAD/NAD(P)-binding domain"/>
    <property type="match status" value="1"/>
</dbReference>
<keyword evidence="2" id="KW-1185">Reference proteome</keyword>
<dbReference type="InterPro" id="IPR036188">
    <property type="entry name" value="FAD/NAD-bd_sf"/>
</dbReference>
<dbReference type="Gene3D" id="3.50.50.60">
    <property type="entry name" value="FAD/NAD(P)-binding domain"/>
    <property type="match status" value="2"/>
</dbReference>